<dbReference type="InterPro" id="IPR046271">
    <property type="entry name" value="DUF6304"/>
</dbReference>
<sequence>MPVEWAGLYRDESGAEPIVIHNDGVELRTVIRGTTFVSDDFETWEPLERPAADSGFTLKDRYLENGYLAAFQLDVQIPLPVQTDDGLREARLDCRLEMLPEQSVLSMKLRMGDSTYTVKRTNESFEEILRDLHWKMPARSYLKACIACNWSDYHPVGNPVFGGLACFRDNKDGYRRVRSKADLFAIWGSSPEFEWVQETYLCDQFERRGPDVGYRGSFPGQDILRDGQSGG</sequence>
<dbReference type="AlphaFoldDB" id="A0A6H9YFL0"/>
<dbReference type="OrthoDB" id="653307at2"/>
<reference evidence="1 2" key="1">
    <citation type="submission" date="2019-09" db="EMBL/GenBank/DDBJ databases">
        <title>Actinomadura physcomitrii sp. nov., a novel actinomycete isolated from moss [Physcomitrium sphaericum (Ludw) Fuernr].</title>
        <authorList>
            <person name="Zhuang X."/>
            <person name="Liu C."/>
        </authorList>
    </citation>
    <scope>NUCLEOTIDE SEQUENCE [LARGE SCALE GENOMIC DNA]</scope>
    <source>
        <strain evidence="1 2">HMC1</strain>
    </source>
</reference>
<evidence type="ECO:0000313" key="2">
    <source>
        <dbReference type="Proteomes" id="UP000468735"/>
    </source>
</evidence>
<evidence type="ECO:0000313" key="1">
    <source>
        <dbReference type="EMBL" id="KAB2343419.1"/>
    </source>
</evidence>
<dbReference type="Pfam" id="PF19822">
    <property type="entry name" value="DUF6304"/>
    <property type="match status" value="1"/>
</dbReference>
<dbReference type="Proteomes" id="UP000468735">
    <property type="component" value="Unassembled WGS sequence"/>
</dbReference>
<protein>
    <submittedName>
        <fullName evidence="1">Uncharacterized protein</fullName>
    </submittedName>
</protein>
<dbReference type="RefSeq" id="WP_151566222.1">
    <property type="nucleotide sequence ID" value="NZ_WBMT01000019.1"/>
</dbReference>
<dbReference type="EMBL" id="WBMT01000019">
    <property type="protein sequence ID" value="KAB2343419.1"/>
    <property type="molecule type" value="Genomic_DNA"/>
</dbReference>
<gene>
    <name evidence="1" type="ORF">F8566_35415</name>
</gene>
<accession>A0A6H9YFL0</accession>
<proteinExistence type="predicted"/>
<organism evidence="1 2">
    <name type="scientific">Actinomadura rudentiformis</name>
    <dbReference type="NCBI Taxonomy" id="359158"/>
    <lineage>
        <taxon>Bacteria</taxon>
        <taxon>Bacillati</taxon>
        <taxon>Actinomycetota</taxon>
        <taxon>Actinomycetes</taxon>
        <taxon>Streptosporangiales</taxon>
        <taxon>Thermomonosporaceae</taxon>
        <taxon>Actinomadura</taxon>
    </lineage>
</organism>
<comment type="caution">
    <text evidence="1">The sequence shown here is derived from an EMBL/GenBank/DDBJ whole genome shotgun (WGS) entry which is preliminary data.</text>
</comment>
<name>A0A6H9YFL0_9ACTN</name>
<keyword evidence="2" id="KW-1185">Reference proteome</keyword>